<dbReference type="GO" id="GO:0003700">
    <property type="term" value="F:DNA-binding transcription factor activity"/>
    <property type="evidence" value="ECO:0007669"/>
    <property type="project" value="InterPro"/>
</dbReference>
<keyword evidence="2" id="KW-0805">Transcription regulation</keyword>
<evidence type="ECO:0000259" key="5">
    <source>
        <dbReference type="PROSITE" id="PS50931"/>
    </source>
</evidence>
<dbReference type="PANTHER" id="PTHR30126">
    <property type="entry name" value="HTH-TYPE TRANSCRIPTIONAL REGULATOR"/>
    <property type="match status" value="1"/>
</dbReference>
<keyword evidence="3" id="KW-0238">DNA-binding</keyword>
<dbReference type="InterPro" id="IPR037423">
    <property type="entry name" value="CysB_PBP2"/>
</dbReference>
<keyword evidence="4" id="KW-0804">Transcription</keyword>
<organism evidence="6 7">
    <name type="scientific">Thioalkalivibrio denitrificans</name>
    <dbReference type="NCBI Taxonomy" id="108003"/>
    <lineage>
        <taxon>Bacteria</taxon>
        <taxon>Pseudomonadati</taxon>
        <taxon>Pseudomonadota</taxon>
        <taxon>Gammaproteobacteria</taxon>
        <taxon>Chromatiales</taxon>
        <taxon>Ectothiorhodospiraceae</taxon>
        <taxon>Thioalkalivibrio</taxon>
    </lineage>
</organism>
<dbReference type="Pfam" id="PF00126">
    <property type="entry name" value="HTH_1"/>
    <property type="match status" value="1"/>
</dbReference>
<dbReference type="PROSITE" id="PS50931">
    <property type="entry name" value="HTH_LYSR"/>
    <property type="match status" value="1"/>
</dbReference>
<comment type="caution">
    <text evidence="6">The sequence shown here is derived from an EMBL/GenBank/DDBJ whole genome shotgun (WGS) entry which is preliminary data.</text>
</comment>
<proteinExistence type="inferred from homology"/>
<keyword evidence="7" id="KW-1185">Reference proteome</keyword>
<accession>A0A1V3NS60</accession>
<dbReference type="InterPro" id="IPR036388">
    <property type="entry name" value="WH-like_DNA-bd_sf"/>
</dbReference>
<evidence type="ECO:0000256" key="3">
    <source>
        <dbReference type="ARBA" id="ARBA00023125"/>
    </source>
</evidence>
<evidence type="ECO:0000313" key="6">
    <source>
        <dbReference type="EMBL" id="OOG27854.1"/>
    </source>
</evidence>
<dbReference type="Gene3D" id="3.40.190.10">
    <property type="entry name" value="Periplasmic binding protein-like II"/>
    <property type="match status" value="2"/>
</dbReference>
<comment type="similarity">
    <text evidence="1">Belongs to the LysR transcriptional regulatory family.</text>
</comment>
<dbReference type="GO" id="GO:0000976">
    <property type="term" value="F:transcription cis-regulatory region binding"/>
    <property type="evidence" value="ECO:0007669"/>
    <property type="project" value="TreeGrafter"/>
</dbReference>
<protein>
    <submittedName>
        <fullName evidence="6">Transcriptional regulator CysB</fullName>
    </submittedName>
</protein>
<dbReference type="AlphaFoldDB" id="A0A1V3NS60"/>
<evidence type="ECO:0000313" key="7">
    <source>
        <dbReference type="Proteomes" id="UP000189462"/>
    </source>
</evidence>
<dbReference type="SUPFAM" id="SSF53850">
    <property type="entry name" value="Periplasmic binding protein-like II"/>
    <property type="match status" value="1"/>
</dbReference>
<dbReference type="PRINTS" id="PR00039">
    <property type="entry name" value="HTHLYSR"/>
</dbReference>
<dbReference type="InterPro" id="IPR005119">
    <property type="entry name" value="LysR_subst-bd"/>
</dbReference>
<name>A0A1V3NS60_9GAMM</name>
<dbReference type="CDD" id="cd08413">
    <property type="entry name" value="PBP2_CysB_like"/>
    <property type="match status" value="1"/>
</dbReference>
<dbReference type="PANTHER" id="PTHR30126:SF6">
    <property type="entry name" value="HTH-TYPE TRANSCRIPTIONAL REGULATOR CYSB-RELATED"/>
    <property type="match status" value="1"/>
</dbReference>
<evidence type="ECO:0000256" key="4">
    <source>
        <dbReference type="ARBA" id="ARBA00023163"/>
    </source>
</evidence>
<dbReference type="RefSeq" id="WP_077277550.1">
    <property type="nucleotide sequence ID" value="NZ_MVBK01000014.1"/>
</dbReference>
<evidence type="ECO:0000256" key="1">
    <source>
        <dbReference type="ARBA" id="ARBA00009437"/>
    </source>
</evidence>
<dbReference type="Proteomes" id="UP000189462">
    <property type="component" value="Unassembled WGS sequence"/>
</dbReference>
<dbReference type="STRING" id="108003.B1C78_02450"/>
<dbReference type="OrthoDB" id="5297026at2"/>
<dbReference type="EMBL" id="MVBK01000014">
    <property type="protein sequence ID" value="OOG27854.1"/>
    <property type="molecule type" value="Genomic_DNA"/>
</dbReference>
<dbReference type="InterPro" id="IPR036390">
    <property type="entry name" value="WH_DNA-bd_sf"/>
</dbReference>
<dbReference type="SUPFAM" id="SSF46785">
    <property type="entry name" value="Winged helix' DNA-binding domain"/>
    <property type="match status" value="1"/>
</dbReference>
<sequence length="315" mass="35074">MELRQLRSLIALVDGGLSVTRAAQALHLVQPAVSQHLRHLEEEVGTPLFLRQGKRLVGLTGAGEEVVRHARNVLAATASIQAIGQDHVEESSGVLRIGTTHTQARYVLPPVLRVFTATYPDVEVQIHQATPAQLVEMALADRIDLAICTEAIGDNPDLAAFPAYRWNRCLIAPHDHPVLARKPVSLEALCEYPLITYVFGFTGRRTFSTSFAKVGLQPKVVLSAADTDVIKTYVREGMGIGIIADLAFQPDQDADLGRRDLRHLFPWEVTRIAWPKQKYVRRFQQRFVDLFQQEVDRIGKTHGLWRVSQTPGTQG</sequence>
<dbReference type="InterPro" id="IPR000847">
    <property type="entry name" value="LysR_HTH_N"/>
</dbReference>
<reference evidence="6 7" key="1">
    <citation type="submission" date="2017-02" db="EMBL/GenBank/DDBJ databases">
        <title>Genomic diversity within the haloalkaliphilic genus Thioalkalivibrio.</title>
        <authorList>
            <person name="Ahn A.-C."/>
            <person name="Meier-Kolthoff J."/>
            <person name="Overmars L."/>
            <person name="Richter M."/>
            <person name="Woyke T."/>
            <person name="Sorokin D.Y."/>
            <person name="Muyzer G."/>
        </authorList>
    </citation>
    <scope>NUCLEOTIDE SEQUENCE [LARGE SCALE GENOMIC DNA]</scope>
    <source>
        <strain evidence="6 7">ALJD</strain>
    </source>
</reference>
<gene>
    <name evidence="6" type="primary">cysB</name>
    <name evidence="6" type="ORF">B1C78_02450</name>
</gene>
<dbReference type="GO" id="GO:0019344">
    <property type="term" value="P:cysteine biosynthetic process"/>
    <property type="evidence" value="ECO:0007669"/>
    <property type="project" value="TreeGrafter"/>
</dbReference>
<dbReference type="Pfam" id="PF03466">
    <property type="entry name" value="LysR_substrate"/>
    <property type="match status" value="1"/>
</dbReference>
<feature type="domain" description="HTH lysR-type" evidence="5">
    <location>
        <begin position="1"/>
        <end position="59"/>
    </location>
</feature>
<dbReference type="Gene3D" id="1.10.10.10">
    <property type="entry name" value="Winged helix-like DNA-binding domain superfamily/Winged helix DNA-binding domain"/>
    <property type="match status" value="1"/>
</dbReference>
<evidence type="ECO:0000256" key="2">
    <source>
        <dbReference type="ARBA" id="ARBA00023015"/>
    </source>
</evidence>